<dbReference type="PATRIC" id="fig|631454.5.peg.1741"/>
<gene>
    <name evidence="1" type="ORF">N177_1762</name>
</gene>
<comment type="caution">
    <text evidence="1">The sequence shown here is derived from an EMBL/GenBank/DDBJ whole genome shotgun (WGS) entry which is preliminary data.</text>
</comment>
<dbReference type="AlphaFoldDB" id="V4R0G2"/>
<organism evidence="1 2">
    <name type="scientific">Lutibaculum baratangense AMV1</name>
    <dbReference type="NCBI Taxonomy" id="631454"/>
    <lineage>
        <taxon>Bacteria</taxon>
        <taxon>Pseudomonadati</taxon>
        <taxon>Pseudomonadota</taxon>
        <taxon>Alphaproteobacteria</taxon>
        <taxon>Hyphomicrobiales</taxon>
        <taxon>Tepidamorphaceae</taxon>
        <taxon>Lutibaculum</taxon>
    </lineage>
</organism>
<dbReference type="EMBL" id="AWXZ01000020">
    <property type="protein sequence ID" value="ESR25467.1"/>
    <property type="molecule type" value="Genomic_DNA"/>
</dbReference>
<evidence type="ECO:0000313" key="2">
    <source>
        <dbReference type="Proteomes" id="UP000017819"/>
    </source>
</evidence>
<evidence type="ECO:0000313" key="1">
    <source>
        <dbReference type="EMBL" id="ESR25467.1"/>
    </source>
</evidence>
<sequence length="60" mass="6742">MAKVPTFAKAFAGRWRIVEMEAWDVAPRGRLIRIKAHKAQGFILKLRGPGHRATLRGCLS</sequence>
<proteinExistence type="predicted"/>
<reference evidence="1 2" key="1">
    <citation type="journal article" date="2014" name="Genome Announc.">
        <title>Draft Genome Sequence of Lutibaculum baratangense Strain AMV1T, Isolated from a Mud Volcano in Andamans, India.</title>
        <authorList>
            <person name="Singh A."/>
            <person name="Sreenivas A."/>
            <person name="Sathyanarayana Reddy G."/>
            <person name="Pinnaka A.K."/>
            <person name="Shivaji S."/>
        </authorList>
    </citation>
    <scope>NUCLEOTIDE SEQUENCE [LARGE SCALE GENOMIC DNA]</scope>
    <source>
        <strain evidence="1 2">AMV1</strain>
    </source>
</reference>
<dbReference type="Proteomes" id="UP000017819">
    <property type="component" value="Unassembled WGS sequence"/>
</dbReference>
<protein>
    <submittedName>
        <fullName evidence="1">Uncharacterized protein</fullName>
    </submittedName>
</protein>
<name>V4R0G2_9HYPH</name>
<dbReference type="STRING" id="631454.N177_1762"/>
<dbReference type="RefSeq" id="WP_023431903.1">
    <property type="nucleotide sequence ID" value="NZ_AWXZ01000020.1"/>
</dbReference>
<keyword evidence="2" id="KW-1185">Reference proteome</keyword>
<accession>V4R0G2</accession>